<evidence type="ECO:0000256" key="2">
    <source>
        <dbReference type="ARBA" id="ARBA00022692"/>
    </source>
</evidence>
<keyword evidence="8" id="KW-1185">Reference proteome</keyword>
<keyword evidence="3 5" id="KW-1133">Transmembrane helix</keyword>
<dbReference type="Gene3D" id="6.10.140.1320">
    <property type="match status" value="1"/>
</dbReference>
<evidence type="ECO:0000313" key="7">
    <source>
        <dbReference type="EMBL" id="KAK7074305.1"/>
    </source>
</evidence>
<evidence type="ECO:0000313" key="8">
    <source>
        <dbReference type="Proteomes" id="UP001381693"/>
    </source>
</evidence>
<dbReference type="AlphaFoldDB" id="A0AAN9A6P7"/>
<comment type="caution">
    <text evidence="7">The sequence shown here is derived from an EMBL/GenBank/DDBJ whole genome shotgun (WGS) entry which is preliminary data.</text>
</comment>
<proteinExistence type="predicted"/>
<evidence type="ECO:0000256" key="1">
    <source>
        <dbReference type="ARBA" id="ARBA00004325"/>
    </source>
</evidence>
<dbReference type="GO" id="GO:0031966">
    <property type="term" value="C:mitochondrial membrane"/>
    <property type="evidence" value="ECO:0007669"/>
    <property type="project" value="UniProtKB-SubCell"/>
</dbReference>
<dbReference type="GO" id="GO:0097250">
    <property type="term" value="P:mitochondrial respirasome assembly"/>
    <property type="evidence" value="ECO:0007669"/>
    <property type="project" value="TreeGrafter"/>
</dbReference>
<name>A0AAN9A6P7_HALRR</name>
<dbReference type="PANTHER" id="PTHR12297:SF18">
    <property type="entry name" value="HIG1 DOMAIN FAMILY MEMBER 2A"/>
    <property type="match status" value="1"/>
</dbReference>
<keyword evidence="4 5" id="KW-0472">Membrane</keyword>
<accession>A0AAN9A6P7</accession>
<dbReference type="EMBL" id="JAXCGZ010011674">
    <property type="protein sequence ID" value="KAK7074305.1"/>
    <property type="molecule type" value="Genomic_DNA"/>
</dbReference>
<dbReference type="InterPro" id="IPR050355">
    <property type="entry name" value="RCF1"/>
</dbReference>
<evidence type="ECO:0000256" key="4">
    <source>
        <dbReference type="ARBA" id="ARBA00023136"/>
    </source>
</evidence>
<dbReference type="Pfam" id="PF04588">
    <property type="entry name" value="HIG_1_N"/>
    <property type="match status" value="1"/>
</dbReference>
<comment type="subcellular location">
    <subcellularLocation>
        <location evidence="1">Mitochondrion membrane</location>
    </subcellularLocation>
</comment>
<dbReference type="InterPro" id="IPR007667">
    <property type="entry name" value="Hypoxia_induced_domain"/>
</dbReference>
<sequence>MADKDRQSSEMEKPEFTELDWITLKQDINSATLAGQGPSESKFVKKFKENPFVPIGCGLTAAALCFGLYSFTQGKNRLSQKMMRMRIAAQGFTIAALMIGIVKASMS</sequence>
<gene>
    <name evidence="7" type="primary">HIGD2A</name>
    <name evidence="7" type="ORF">SK128_024713</name>
</gene>
<keyword evidence="2 5" id="KW-0812">Transmembrane</keyword>
<evidence type="ECO:0000259" key="6">
    <source>
        <dbReference type="PROSITE" id="PS51503"/>
    </source>
</evidence>
<reference evidence="7 8" key="1">
    <citation type="submission" date="2023-11" db="EMBL/GenBank/DDBJ databases">
        <title>Halocaridina rubra genome assembly.</title>
        <authorList>
            <person name="Smith C."/>
        </authorList>
    </citation>
    <scope>NUCLEOTIDE SEQUENCE [LARGE SCALE GENOMIC DNA]</scope>
    <source>
        <strain evidence="7">EP-1</strain>
        <tissue evidence="7">Whole</tissue>
    </source>
</reference>
<feature type="transmembrane region" description="Helical" evidence="5">
    <location>
        <begin position="83"/>
        <end position="102"/>
    </location>
</feature>
<dbReference type="PROSITE" id="PS51503">
    <property type="entry name" value="HIG1"/>
    <property type="match status" value="1"/>
</dbReference>
<dbReference type="PANTHER" id="PTHR12297">
    <property type="entry name" value="HYPOXIA-INDUCBILE GENE 1 HIG1 -RELATED"/>
    <property type="match status" value="1"/>
</dbReference>
<evidence type="ECO:0000256" key="3">
    <source>
        <dbReference type="ARBA" id="ARBA00022989"/>
    </source>
</evidence>
<feature type="domain" description="HIG1" evidence="6">
    <location>
        <begin position="23"/>
        <end position="107"/>
    </location>
</feature>
<dbReference type="Proteomes" id="UP001381693">
    <property type="component" value="Unassembled WGS sequence"/>
</dbReference>
<protein>
    <submittedName>
        <fullName evidence="7">HIG1 domain member 2A</fullName>
    </submittedName>
</protein>
<feature type="transmembrane region" description="Helical" evidence="5">
    <location>
        <begin position="52"/>
        <end position="71"/>
    </location>
</feature>
<organism evidence="7 8">
    <name type="scientific">Halocaridina rubra</name>
    <name type="common">Hawaiian red shrimp</name>
    <dbReference type="NCBI Taxonomy" id="373956"/>
    <lineage>
        <taxon>Eukaryota</taxon>
        <taxon>Metazoa</taxon>
        <taxon>Ecdysozoa</taxon>
        <taxon>Arthropoda</taxon>
        <taxon>Crustacea</taxon>
        <taxon>Multicrustacea</taxon>
        <taxon>Malacostraca</taxon>
        <taxon>Eumalacostraca</taxon>
        <taxon>Eucarida</taxon>
        <taxon>Decapoda</taxon>
        <taxon>Pleocyemata</taxon>
        <taxon>Caridea</taxon>
        <taxon>Atyoidea</taxon>
        <taxon>Atyidae</taxon>
        <taxon>Halocaridina</taxon>
    </lineage>
</organism>
<evidence type="ECO:0000256" key="5">
    <source>
        <dbReference type="SAM" id="Phobius"/>
    </source>
</evidence>